<dbReference type="EMBL" id="CATNWA010015642">
    <property type="protein sequence ID" value="CAI9585407.1"/>
    <property type="molecule type" value="Genomic_DNA"/>
</dbReference>
<sequence>MGTVDVQTRELSTGIMGTPHNGHSRCTDLGTQHRDGGNPS</sequence>
<name>A0ABN9EMZ2_9NEOB</name>
<evidence type="ECO:0000313" key="3">
    <source>
        <dbReference type="Proteomes" id="UP001162483"/>
    </source>
</evidence>
<gene>
    <name evidence="2" type="ORF">SPARVUS_LOCUS10171554</name>
</gene>
<organism evidence="2 3">
    <name type="scientific">Staurois parvus</name>
    <dbReference type="NCBI Taxonomy" id="386267"/>
    <lineage>
        <taxon>Eukaryota</taxon>
        <taxon>Metazoa</taxon>
        <taxon>Chordata</taxon>
        <taxon>Craniata</taxon>
        <taxon>Vertebrata</taxon>
        <taxon>Euteleostomi</taxon>
        <taxon>Amphibia</taxon>
        <taxon>Batrachia</taxon>
        <taxon>Anura</taxon>
        <taxon>Neobatrachia</taxon>
        <taxon>Ranoidea</taxon>
        <taxon>Ranidae</taxon>
        <taxon>Staurois</taxon>
    </lineage>
</organism>
<dbReference type="Proteomes" id="UP001162483">
    <property type="component" value="Unassembled WGS sequence"/>
</dbReference>
<evidence type="ECO:0000256" key="1">
    <source>
        <dbReference type="SAM" id="MobiDB-lite"/>
    </source>
</evidence>
<keyword evidence="3" id="KW-1185">Reference proteome</keyword>
<reference evidence="2" key="1">
    <citation type="submission" date="2023-05" db="EMBL/GenBank/DDBJ databases">
        <authorList>
            <person name="Stuckert A."/>
        </authorList>
    </citation>
    <scope>NUCLEOTIDE SEQUENCE</scope>
</reference>
<feature type="compositionally biased region" description="Basic and acidic residues" evidence="1">
    <location>
        <begin position="31"/>
        <end position="40"/>
    </location>
</feature>
<comment type="caution">
    <text evidence="2">The sequence shown here is derived from an EMBL/GenBank/DDBJ whole genome shotgun (WGS) entry which is preliminary data.</text>
</comment>
<accession>A0ABN9EMZ2</accession>
<evidence type="ECO:0000313" key="2">
    <source>
        <dbReference type="EMBL" id="CAI9585407.1"/>
    </source>
</evidence>
<proteinExistence type="predicted"/>
<feature type="region of interest" description="Disordered" evidence="1">
    <location>
        <begin position="13"/>
        <end position="40"/>
    </location>
</feature>
<protein>
    <submittedName>
        <fullName evidence="2">Uncharacterized protein</fullName>
    </submittedName>
</protein>